<accession>A0A4Q7LIV0</accession>
<comment type="caution">
    <text evidence="2">The sequence shown here is derived from an EMBL/GenBank/DDBJ whole genome shotgun (WGS) entry which is preliminary data.</text>
</comment>
<proteinExistence type="predicted"/>
<feature type="domain" description="YbaK/aminoacyl-tRNA synthetase-associated" evidence="1">
    <location>
        <begin position="48"/>
        <end position="166"/>
    </location>
</feature>
<sequence length="183" mass="19187">MTDPVDRPLTATSLVLIDDIDRPEPVRRVVAELAAQCHGHPVHWLNVPARTAQEAADALGVSLGQIAKSVIFRRRADDVAVLVVTAGDRRVDEARVVEHAGPIGRADAAYIKAQTGFSIGGVSPVGHLNKPLVLVDASLSRFPVIWAAAGHPCAVFPLSPAELVRLCGGAPVIDVVQAPVDAA</sequence>
<dbReference type="PANTHER" id="PTHR30411">
    <property type="entry name" value="CYTOPLASMIC PROTEIN"/>
    <property type="match status" value="1"/>
</dbReference>
<evidence type="ECO:0000313" key="3">
    <source>
        <dbReference type="Proteomes" id="UP000293433"/>
    </source>
</evidence>
<organism evidence="2 3">
    <name type="scientific">Sphaerotilus mobilis</name>
    <dbReference type="NCBI Taxonomy" id="47994"/>
    <lineage>
        <taxon>Bacteria</taxon>
        <taxon>Pseudomonadati</taxon>
        <taxon>Pseudomonadota</taxon>
        <taxon>Betaproteobacteria</taxon>
        <taxon>Burkholderiales</taxon>
        <taxon>Sphaerotilaceae</taxon>
        <taxon>Sphaerotilus</taxon>
    </lineage>
</organism>
<evidence type="ECO:0000313" key="2">
    <source>
        <dbReference type="EMBL" id="RZS54416.1"/>
    </source>
</evidence>
<dbReference type="Proteomes" id="UP000293433">
    <property type="component" value="Unassembled WGS sequence"/>
</dbReference>
<evidence type="ECO:0000259" key="1">
    <source>
        <dbReference type="Pfam" id="PF04073"/>
    </source>
</evidence>
<gene>
    <name evidence="2" type="ORF">EV685_1893</name>
</gene>
<reference evidence="2 3" key="1">
    <citation type="submission" date="2019-02" db="EMBL/GenBank/DDBJ databases">
        <title>Genomic Encyclopedia of Type Strains, Phase IV (KMG-IV): sequencing the most valuable type-strain genomes for metagenomic binning, comparative biology and taxonomic classification.</title>
        <authorList>
            <person name="Goeker M."/>
        </authorList>
    </citation>
    <scope>NUCLEOTIDE SEQUENCE [LARGE SCALE GENOMIC DNA]</scope>
    <source>
        <strain evidence="2 3">DSM 10617</strain>
    </source>
</reference>
<dbReference type="OrthoDB" id="8536235at2"/>
<dbReference type="AlphaFoldDB" id="A0A4Q7LIV0"/>
<dbReference type="RefSeq" id="WP_130481776.1">
    <property type="nucleotide sequence ID" value="NZ_SGWV01000009.1"/>
</dbReference>
<dbReference type="InterPro" id="IPR007214">
    <property type="entry name" value="YbaK/aa-tRNA-synth-assoc-dom"/>
</dbReference>
<dbReference type="Gene3D" id="3.90.960.10">
    <property type="entry name" value="YbaK/aminoacyl-tRNA synthetase-associated domain"/>
    <property type="match status" value="1"/>
</dbReference>
<name>A0A4Q7LIV0_9BURK</name>
<dbReference type="PANTHER" id="PTHR30411:SF1">
    <property type="entry name" value="CYTOPLASMIC PROTEIN"/>
    <property type="match status" value="1"/>
</dbReference>
<dbReference type="EMBL" id="SGWV01000009">
    <property type="protein sequence ID" value="RZS54416.1"/>
    <property type="molecule type" value="Genomic_DNA"/>
</dbReference>
<dbReference type="Pfam" id="PF04073">
    <property type="entry name" value="tRNA_edit"/>
    <property type="match status" value="1"/>
</dbReference>
<dbReference type="SUPFAM" id="SSF55826">
    <property type="entry name" value="YbaK/ProRS associated domain"/>
    <property type="match status" value="1"/>
</dbReference>
<dbReference type="GO" id="GO:0002161">
    <property type="term" value="F:aminoacyl-tRNA deacylase activity"/>
    <property type="evidence" value="ECO:0007669"/>
    <property type="project" value="InterPro"/>
</dbReference>
<dbReference type="InterPro" id="IPR036754">
    <property type="entry name" value="YbaK/aa-tRNA-synt-asso_dom_sf"/>
</dbReference>
<dbReference type="CDD" id="cd04333">
    <property type="entry name" value="ProX_deacylase"/>
    <property type="match status" value="1"/>
</dbReference>
<keyword evidence="3" id="KW-1185">Reference proteome</keyword>
<protein>
    <submittedName>
        <fullName evidence="2">Prolyl-tRNA editing enzyme YbaK/EbsC (Cys-tRNA(Pro) deacylase)</fullName>
    </submittedName>
</protein>